<accession>A0ABT1N4T9</accession>
<keyword evidence="3" id="KW-1185">Reference proteome</keyword>
<reference evidence="2 3" key="1">
    <citation type="submission" date="2022-07" db="EMBL/GenBank/DDBJ databases">
        <title>Photobacterium pectinilyticum sp. nov., a marine bacterium isolated from surface seawater of Qingdao offshore.</title>
        <authorList>
            <person name="Wang X."/>
        </authorList>
    </citation>
    <scope>NUCLEOTIDE SEQUENCE [LARGE SCALE GENOMIC DNA]</scope>
    <source>
        <strain evidence="2 3">ZSDE20</strain>
    </source>
</reference>
<dbReference type="Proteomes" id="UP001524460">
    <property type="component" value="Unassembled WGS sequence"/>
</dbReference>
<comment type="caution">
    <text evidence="2">The sequence shown here is derived from an EMBL/GenBank/DDBJ whole genome shotgun (WGS) entry which is preliminary data.</text>
</comment>
<evidence type="ECO:0000313" key="3">
    <source>
        <dbReference type="Proteomes" id="UP001524460"/>
    </source>
</evidence>
<feature type="chain" id="PRO_5045798944" evidence="1">
    <location>
        <begin position="21"/>
        <end position="102"/>
    </location>
</feature>
<protein>
    <submittedName>
        <fullName evidence="2">Uncharacterized protein</fullName>
    </submittedName>
</protein>
<gene>
    <name evidence="2" type="ORF">NHN17_17000</name>
</gene>
<dbReference type="RefSeq" id="WP_255043845.1">
    <property type="nucleotide sequence ID" value="NZ_JANEYT010000045.1"/>
</dbReference>
<sequence>MISRTIAAIALLTASAFSYASPELLAPIEVHNIQLNAVETLIIDGDINDSLQQLVNNKLKDKSSDFYVIDEISEDTFNNTLTVVITLYNQHLSFLSEDLSLS</sequence>
<evidence type="ECO:0000313" key="2">
    <source>
        <dbReference type="EMBL" id="MCQ1059749.1"/>
    </source>
</evidence>
<proteinExistence type="predicted"/>
<name>A0ABT1N4T9_9GAMM</name>
<evidence type="ECO:0000256" key="1">
    <source>
        <dbReference type="SAM" id="SignalP"/>
    </source>
</evidence>
<keyword evidence="1" id="KW-0732">Signal</keyword>
<dbReference type="EMBL" id="JANEYT010000045">
    <property type="protein sequence ID" value="MCQ1059749.1"/>
    <property type="molecule type" value="Genomic_DNA"/>
</dbReference>
<organism evidence="2 3">
    <name type="scientific">Photobacterium pectinilyticum</name>
    <dbReference type="NCBI Taxonomy" id="2906793"/>
    <lineage>
        <taxon>Bacteria</taxon>
        <taxon>Pseudomonadati</taxon>
        <taxon>Pseudomonadota</taxon>
        <taxon>Gammaproteobacteria</taxon>
        <taxon>Vibrionales</taxon>
        <taxon>Vibrionaceae</taxon>
        <taxon>Photobacterium</taxon>
    </lineage>
</organism>
<feature type="signal peptide" evidence="1">
    <location>
        <begin position="1"/>
        <end position="20"/>
    </location>
</feature>